<keyword evidence="1" id="KW-1133">Transmembrane helix</keyword>
<accession>A0A9D1RCL0</accession>
<name>A0A9D1RCL0_9FIRM</name>
<gene>
    <name evidence="2" type="ORF">H9873_09855</name>
</gene>
<evidence type="ECO:0000313" key="2">
    <source>
        <dbReference type="EMBL" id="HIW84608.1"/>
    </source>
</evidence>
<reference evidence="2" key="1">
    <citation type="journal article" date="2021" name="PeerJ">
        <title>Extensive microbial diversity within the chicken gut microbiome revealed by metagenomics and culture.</title>
        <authorList>
            <person name="Gilroy R."/>
            <person name="Ravi A."/>
            <person name="Getino M."/>
            <person name="Pursley I."/>
            <person name="Horton D.L."/>
            <person name="Alikhan N.F."/>
            <person name="Baker D."/>
            <person name="Gharbi K."/>
            <person name="Hall N."/>
            <person name="Watson M."/>
            <person name="Adriaenssens E.M."/>
            <person name="Foster-Nyarko E."/>
            <person name="Jarju S."/>
            <person name="Secka A."/>
            <person name="Antonio M."/>
            <person name="Oren A."/>
            <person name="Chaudhuri R.R."/>
            <person name="La Ragione R."/>
            <person name="Hildebrand F."/>
            <person name="Pallen M.J."/>
        </authorList>
    </citation>
    <scope>NUCLEOTIDE SEQUENCE</scope>
    <source>
        <strain evidence="2">ChiSxjej1B13-11762</strain>
    </source>
</reference>
<sequence length="151" mass="17097">MTKKGFLEKLKTALDSNLSDAAVQEQIAFYKQYIEDEVRKGRLEEEVVEELGDPWAIARTIIDSAEIRGGTGETFSREPERRSAYEDPGARPNIHVFGIDTWWKKLLFILGIVGVFLLVIAVIGGIFSLLLPILIPLVLISLLFRLIDRRK</sequence>
<evidence type="ECO:0000256" key="1">
    <source>
        <dbReference type="SAM" id="Phobius"/>
    </source>
</evidence>
<feature type="transmembrane region" description="Helical" evidence="1">
    <location>
        <begin position="129"/>
        <end position="147"/>
    </location>
</feature>
<dbReference type="EMBL" id="DXGF01000176">
    <property type="protein sequence ID" value="HIW84608.1"/>
    <property type="molecule type" value="Genomic_DNA"/>
</dbReference>
<feature type="transmembrane region" description="Helical" evidence="1">
    <location>
        <begin position="106"/>
        <end position="123"/>
    </location>
</feature>
<evidence type="ECO:0000313" key="3">
    <source>
        <dbReference type="Proteomes" id="UP000824263"/>
    </source>
</evidence>
<keyword evidence="1" id="KW-0472">Membrane</keyword>
<dbReference type="Proteomes" id="UP000824263">
    <property type="component" value="Unassembled WGS sequence"/>
</dbReference>
<keyword evidence="1" id="KW-0812">Transmembrane</keyword>
<dbReference type="AlphaFoldDB" id="A0A9D1RCL0"/>
<proteinExistence type="predicted"/>
<dbReference type="Pfam" id="PF22564">
    <property type="entry name" value="HAAS"/>
    <property type="match status" value="1"/>
</dbReference>
<reference evidence="2" key="2">
    <citation type="submission" date="2021-04" db="EMBL/GenBank/DDBJ databases">
        <authorList>
            <person name="Gilroy R."/>
        </authorList>
    </citation>
    <scope>NUCLEOTIDE SEQUENCE</scope>
    <source>
        <strain evidence="2">ChiSxjej1B13-11762</strain>
    </source>
</reference>
<organism evidence="2 3">
    <name type="scientific">Candidatus Dorea gallistercoris</name>
    <dbReference type="NCBI Taxonomy" id="2838542"/>
    <lineage>
        <taxon>Bacteria</taxon>
        <taxon>Bacillati</taxon>
        <taxon>Bacillota</taxon>
        <taxon>Clostridia</taxon>
        <taxon>Lachnospirales</taxon>
        <taxon>Lachnospiraceae</taxon>
        <taxon>Dorea</taxon>
    </lineage>
</organism>
<comment type="caution">
    <text evidence="2">The sequence shown here is derived from an EMBL/GenBank/DDBJ whole genome shotgun (WGS) entry which is preliminary data.</text>
</comment>
<protein>
    <submittedName>
        <fullName evidence="2">DUF1700 domain-containing protein</fullName>
    </submittedName>
</protein>